<evidence type="ECO:0000256" key="2">
    <source>
        <dbReference type="ARBA" id="ARBA00022630"/>
    </source>
</evidence>
<name>A0ABY0CXD0_9DELT</name>
<dbReference type="EMBL" id="SADD01000001">
    <property type="protein sequence ID" value="RVU48343.1"/>
    <property type="molecule type" value="Genomic_DNA"/>
</dbReference>
<keyword evidence="4 6" id="KW-0560">Oxidoreductase</keyword>
<dbReference type="PANTHER" id="PTHR42923">
    <property type="entry name" value="PROTOPORPHYRINOGEN OXIDASE"/>
    <property type="match status" value="1"/>
</dbReference>
<dbReference type="Gene3D" id="1.10.3110.10">
    <property type="entry name" value="protoporphyrinogen ix oxidase, domain 3"/>
    <property type="match status" value="1"/>
</dbReference>
<dbReference type="SUPFAM" id="SSF51905">
    <property type="entry name" value="FAD/NAD(P)-binding domain"/>
    <property type="match status" value="1"/>
</dbReference>
<dbReference type="Gene3D" id="3.50.50.60">
    <property type="entry name" value="FAD/NAD(P)-binding domain"/>
    <property type="match status" value="1"/>
</dbReference>
<dbReference type="Pfam" id="PF01593">
    <property type="entry name" value="Amino_oxidase"/>
    <property type="match status" value="1"/>
</dbReference>
<comment type="function">
    <text evidence="6">Involved in coproporphyrin-dependent heme b biosynthesis. Catalyzes the oxidation of coproporphyrinogen III to coproporphyrin III.</text>
</comment>
<evidence type="ECO:0000256" key="1">
    <source>
        <dbReference type="ARBA" id="ARBA00001974"/>
    </source>
</evidence>
<evidence type="ECO:0000313" key="9">
    <source>
        <dbReference type="Proteomes" id="UP000282926"/>
    </source>
</evidence>
<comment type="subcellular location">
    <subcellularLocation>
        <location evidence="6">Cytoplasm</location>
    </subcellularLocation>
</comment>
<dbReference type="PANTHER" id="PTHR42923:SF3">
    <property type="entry name" value="PROTOPORPHYRINOGEN OXIDASE"/>
    <property type="match status" value="1"/>
</dbReference>
<evidence type="ECO:0000313" key="8">
    <source>
        <dbReference type="EMBL" id="RVU48343.1"/>
    </source>
</evidence>
<dbReference type="Proteomes" id="UP000282926">
    <property type="component" value="Unassembled WGS sequence"/>
</dbReference>
<evidence type="ECO:0000256" key="5">
    <source>
        <dbReference type="ARBA" id="ARBA00023133"/>
    </source>
</evidence>
<dbReference type="SUPFAM" id="SSF54373">
    <property type="entry name" value="FAD-linked reductases, C-terminal domain"/>
    <property type="match status" value="1"/>
</dbReference>
<comment type="cofactor">
    <cofactor evidence="1 6">
        <name>FAD</name>
        <dbReference type="ChEBI" id="CHEBI:57692"/>
    </cofactor>
</comment>
<comment type="similarity">
    <text evidence="6">Belongs to the protoporphyrinogen/coproporphyrinogen oxidase family. Coproporphyrinogen III oxidase subfamily.</text>
</comment>
<comment type="pathway">
    <text evidence="6">Porphyrin-containing compound metabolism; protoheme biosynthesis.</text>
</comment>
<comment type="catalytic activity">
    <reaction evidence="6">
        <text>coproporphyrinogen III + 3 O2 = coproporphyrin III + 3 H2O2</text>
        <dbReference type="Rhea" id="RHEA:43436"/>
        <dbReference type="ChEBI" id="CHEBI:15379"/>
        <dbReference type="ChEBI" id="CHEBI:16240"/>
        <dbReference type="ChEBI" id="CHEBI:57309"/>
        <dbReference type="ChEBI" id="CHEBI:131725"/>
        <dbReference type="EC" id="1.3.3.15"/>
    </reaction>
</comment>
<evidence type="ECO:0000256" key="6">
    <source>
        <dbReference type="RuleBase" id="RU364052"/>
    </source>
</evidence>
<evidence type="ECO:0000256" key="4">
    <source>
        <dbReference type="ARBA" id="ARBA00023002"/>
    </source>
</evidence>
<organism evidence="8 9">
    <name type="scientific">Lujinxingia sediminis</name>
    <dbReference type="NCBI Taxonomy" id="2480984"/>
    <lineage>
        <taxon>Bacteria</taxon>
        <taxon>Deltaproteobacteria</taxon>
        <taxon>Bradymonadales</taxon>
        <taxon>Lujinxingiaceae</taxon>
        <taxon>Lujinxingia</taxon>
    </lineage>
</organism>
<keyword evidence="3 6" id="KW-0274">FAD</keyword>
<keyword evidence="9" id="KW-1185">Reference proteome</keyword>
<keyword evidence="5 6" id="KW-0350">Heme biosynthesis</keyword>
<protein>
    <recommendedName>
        <fullName evidence="6">Coproporphyrinogen III oxidase</fullName>
        <ecNumber evidence="6">1.3.3.15</ecNumber>
    </recommendedName>
</protein>
<gene>
    <name evidence="8" type="primary">hemG</name>
    <name evidence="8" type="ORF">EA187_02595</name>
</gene>
<sequence length="491" mass="53304">MHGSAGRDGDHLRSVSSILRGATMTPHIAVLGAGISGLSIAYALEQAGMRVTLFEANARVGGPLRSSRIDGYLLEHGPHTLFQRTSALASLLTELGLDDAIVDARESASRRYVVRYGRPLALPQSPAAFLKSELLSTAAKLRLLAEPLIPAFDREGVDESLANFVERRLGQEVLDYLLDPFVGGTYAGDPRQMSARHTFGMLKELEDEAGSLVLGALKRKLRTPSSETPPAKRRLLSFTGGLQTLTDALAAKLHGELKLSATVTGLRRDESSWRVLYRRGKSSAGVSVDAIVSTLPSYALAELRFKGVTPPERELQRVTNITFAPCTLVATGFKREDVAHPLDGFGVLAPRAEEMHTLGTLFVSSMFPERAPRGRVNLTTFVGGARQPELALLDDDAVIDLVKFDLNRILGLRAEPEFVHVSRWERAIPQFEVGHQLMLDAYASLEEAMPGVFFAGNTRDTVALPALLNARHDHAARVTDFLQLATSPASS</sequence>
<evidence type="ECO:0000259" key="7">
    <source>
        <dbReference type="Pfam" id="PF01593"/>
    </source>
</evidence>
<feature type="domain" description="Amine oxidase" evidence="7">
    <location>
        <begin position="35"/>
        <end position="458"/>
    </location>
</feature>
<dbReference type="InterPro" id="IPR050464">
    <property type="entry name" value="Zeta_carotene_desat/Oxidored"/>
</dbReference>
<keyword evidence="2 6" id="KW-0285">Flavoprotein</keyword>
<accession>A0ABY0CXD0</accession>
<reference evidence="8 9" key="1">
    <citation type="submission" date="2019-01" db="EMBL/GenBank/DDBJ databases">
        <title>Lujinxingia litoralis gen. nov., sp. nov. and Lujinxingia sediminis gen. nov., sp. nov., new members in the order Bradymonadales, isolated from coastal sediment.</title>
        <authorList>
            <person name="Li C.-M."/>
        </authorList>
    </citation>
    <scope>NUCLEOTIDE SEQUENCE [LARGE SCALE GENOMIC DNA]</scope>
    <source>
        <strain evidence="8 9">SEH01</strain>
    </source>
</reference>
<dbReference type="GO" id="GO:0004729">
    <property type="term" value="F:oxygen-dependent protoporphyrinogen oxidase activity"/>
    <property type="evidence" value="ECO:0007669"/>
    <property type="project" value="UniProtKB-EC"/>
</dbReference>
<proteinExistence type="inferred from homology"/>
<keyword evidence="6" id="KW-0963">Cytoplasm</keyword>
<dbReference type="NCBIfam" id="TIGR00562">
    <property type="entry name" value="proto_IX_ox"/>
    <property type="match status" value="1"/>
</dbReference>
<dbReference type="EC" id="1.3.3.15" evidence="6"/>
<comment type="caution">
    <text evidence="8">The sequence shown here is derived from an EMBL/GenBank/DDBJ whole genome shotgun (WGS) entry which is preliminary data.</text>
</comment>
<dbReference type="Gene3D" id="3.90.660.20">
    <property type="entry name" value="Protoporphyrinogen oxidase, mitochondrial, domain 2"/>
    <property type="match status" value="1"/>
</dbReference>
<dbReference type="InterPro" id="IPR002937">
    <property type="entry name" value="Amino_oxidase"/>
</dbReference>
<dbReference type="InterPro" id="IPR036188">
    <property type="entry name" value="FAD/NAD-bd_sf"/>
</dbReference>
<dbReference type="InterPro" id="IPR004572">
    <property type="entry name" value="Protoporphyrinogen_oxidase"/>
</dbReference>
<evidence type="ECO:0000256" key="3">
    <source>
        <dbReference type="ARBA" id="ARBA00022827"/>
    </source>
</evidence>